<sequence length="256" mass="26925">MDQVTLSTGTQSAIRALQQTDRVQSTNQQELATGRKDPRSDVIAELISRALNDQAADLASTKDETNSALNTIQAADNGLDAIEESLKLARSVAEQYQNTSDPAEQARLQEQFDTIASQIDALAADSRGVNGSLIASDAQDMTVSYGSASDGSLTVAASPSDSASLGLTLSVDSVDAALAQVRDTRQTLDSAASTLAERNNFTDAMQNNLEEGAADLVETDLNEDAAQALSLQTRDRLGVASLAMAAESNRAVLQLF</sequence>
<organism evidence="2 3">
    <name type="scientific">Pararhodospirillum oryzae</name>
    <dbReference type="NCBI Taxonomy" id="478448"/>
    <lineage>
        <taxon>Bacteria</taxon>
        <taxon>Pseudomonadati</taxon>
        <taxon>Pseudomonadota</taxon>
        <taxon>Alphaproteobacteria</taxon>
        <taxon>Rhodospirillales</taxon>
        <taxon>Rhodospirillaceae</taxon>
        <taxon>Pararhodospirillum</taxon>
    </lineage>
</organism>
<evidence type="ECO:0000313" key="3">
    <source>
        <dbReference type="Proteomes" id="UP000321567"/>
    </source>
</evidence>
<keyword evidence="3" id="KW-1185">Reference proteome</keyword>
<protein>
    <recommendedName>
        <fullName evidence="4">Flagellin</fullName>
    </recommendedName>
</protein>
<feature type="region of interest" description="Disordered" evidence="1">
    <location>
        <begin position="1"/>
        <end position="37"/>
    </location>
</feature>
<evidence type="ECO:0008006" key="4">
    <source>
        <dbReference type="Google" id="ProtNLM"/>
    </source>
</evidence>
<dbReference type="RefSeq" id="WP_147162463.1">
    <property type="nucleotide sequence ID" value="NZ_BJZO01000009.1"/>
</dbReference>
<gene>
    <name evidence="2" type="ORF">ROR02_05320</name>
</gene>
<dbReference type="OrthoDB" id="9808068at2"/>
<name>A0A512H4N8_9PROT</name>
<reference evidence="2 3" key="1">
    <citation type="submission" date="2019-07" db="EMBL/GenBank/DDBJ databases">
        <title>Whole genome shotgun sequence of Rhodospirillum oryzae NBRC 107573.</title>
        <authorList>
            <person name="Hosoyama A."/>
            <person name="Uohara A."/>
            <person name="Ohji S."/>
            <person name="Ichikawa N."/>
        </authorList>
    </citation>
    <scope>NUCLEOTIDE SEQUENCE [LARGE SCALE GENOMIC DNA]</scope>
    <source>
        <strain evidence="2 3">NBRC 107573</strain>
    </source>
</reference>
<comment type="caution">
    <text evidence="2">The sequence shown here is derived from an EMBL/GenBank/DDBJ whole genome shotgun (WGS) entry which is preliminary data.</text>
</comment>
<feature type="compositionally biased region" description="Polar residues" evidence="1">
    <location>
        <begin position="1"/>
        <end position="31"/>
    </location>
</feature>
<accession>A0A512H4N8</accession>
<proteinExistence type="predicted"/>
<dbReference type="AlphaFoldDB" id="A0A512H4N8"/>
<dbReference type="SUPFAM" id="SSF64518">
    <property type="entry name" value="Phase 1 flagellin"/>
    <property type="match status" value="1"/>
</dbReference>
<dbReference type="Gene3D" id="1.20.1330.10">
    <property type="entry name" value="f41 fragment of flagellin, N-terminal domain"/>
    <property type="match status" value="1"/>
</dbReference>
<dbReference type="EMBL" id="BJZO01000009">
    <property type="protein sequence ID" value="GEO80401.1"/>
    <property type="molecule type" value="Genomic_DNA"/>
</dbReference>
<evidence type="ECO:0000256" key="1">
    <source>
        <dbReference type="SAM" id="MobiDB-lite"/>
    </source>
</evidence>
<evidence type="ECO:0000313" key="2">
    <source>
        <dbReference type="EMBL" id="GEO80401.1"/>
    </source>
</evidence>
<dbReference type="Proteomes" id="UP000321567">
    <property type="component" value="Unassembled WGS sequence"/>
</dbReference>